<dbReference type="RefSeq" id="WP_338394358.1">
    <property type="nucleotide sequence ID" value="NZ_AP025314.1"/>
</dbReference>
<dbReference type="KEGG" id="fax:FUAX_15740"/>
<evidence type="ECO:0000313" key="2">
    <source>
        <dbReference type="EMBL" id="BDD09142.1"/>
    </source>
</evidence>
<proteinExistence type="predicted"/>
<dbReference type="PANTHER" id="PTHR41282:SF1">
    <property type="entry name" value="CONSERVED TRANSMEMBRANE PROTEIN-RELATED"/>
    <property type="match status" value="1"/>
</dbReference>
<reference evidence="2 3" key="1">
    <citation type="submission" date="2021-12" db="EMBL/GenBank/DDBJ databases">
        <title>Genome sequencing of bacteria with rrn-lacking chromosome and rrn-plasmid.</title>
        <authorList>
            <person name="Anda M."/>
            <person name="Iwasaki W."/>
        </authorList>
    </citation>
    <scope>NUCLEOTIDE SEQUENCE [LARGE SCALE GENOMIC DNA]</scope>
    <source>
        <strain evidence="2 3">DSM 100852</strain>
    </source>
</reference>
<evidence type="ECO:0000313" key="3">
    <source>
        <dbReference type="Proteomes" id="UP001348817"/>
    </source>
</evidence>
<dbReference type="Proteomes" id="UP001348817">
    <property type="component" value="Chromosome"/>
</dbReference>
<accession>A0AAU9CUK0</accession>
<feature type="transmembrane region" description="Helical" evidence="1">
    <location>
        <begin position="177"/>
        <end position="201"/>
    </location>
</feature>
<dbReference type="InterPro" id="IPR010539">
    <property type="entry name" value="BaxI_1-like"/>
</dbReference>
<feature type="transmembrane region" description="Helical" evidence="1">
    <location>
        <begin position="116"/>
        <end position="137"/>
    </location>
</feature>
<keyword evidence="1" id="KW-0812">Transmembrane</keyword>
<keyword evidence="1" id="KW-0472">Membrane</keyword>
<dbReference type="AlphaFoldDB" id="A0AAU9CUK0"/>
<name>A0AAU9CUK0_9BACT</name>
<keyword evidence="1" id="KW-1133">Transmembrane helix</keyword>
<keyword evidence="3" id="KW-1185">Reference proteome</keyword>
<evidence type="ECO:0000256" key="1">
    <source>
        <dbReference type="SAM" id="Phobius"/>
    </source>
</evidence>
<organism evidence="2 3">
    <name type="scientific">Fulvitalea axinellae</name>
    <dbReference type="NCBI Taxonomy" id="1182444"/>
    <lineage>
        <taxon>Bacteria</taxon>
        <taxon>Pseudomonadati</taxon>
        <taxon>Bacteroidota</taxon>
        <taxon>Cytophagia</taxon>
        <taxon>Cytophagales</taxon>
        <taxon>Persicobacteraceae</taxon>
        <taxon>Fulvitalea</taxon>
    </lineage>
</organism>
<gene>
    <name evidence="2" type="ORF">FUAX_15740</name>
</gene>
<sequence length="249" mass="27193">MRSAKSSNPVFRRLAESRTYARDVTGESAMTIQGAAVKTLILLLITFVSAMYTYAQTLQGAMNPSLAWGGAIVGFILAMITVFKANWSPYTTPLYALCEGLFLGIVSATFEASFPGVVLDAVLSTFGVLFTLLALYATRVVKVTNKFRMIVFAATGGVAAVYLITWIFSFFGVHLPYMFGSGLSALIFTAIVAVVAALNLLMDFDFIEQGAEAGMPKYMEWYGAFGLMVSLIWLYLEILRLLAILRGRD</sequence>
<feature type="transmembrane region" description="Helical" evidence="1">
    <location>
        <begin position="149"/>
        <end position="171"/>
    </location>
</feature>
<feature type="transmembrane region" description="Helical" evidence="1">
    <location>
        <begin position="94"/>
        <end position="110"/>
    </location>
</feature>
<dbReference type="PIRSF" id="PIRSF009160">
    <property type="entry name" value="UCP009160"/>
    <property type="match status" value="1"/>
</dbReference>
<feature type="transmembrane region" description="Helical" evidence="1">
    <location>
        <begin position="66"/>
        <end position="87"/>
    </location>
</feature>
<feature type="transmembrane region" description="Helical" evidence="1">
    <location>
        <begin position="221"/>
        <end position="245"/>
    </location>
</feature>
<dbReference type="PANTHER" id="PTHR41282">
    <property type="entry name" value="CONSERVED TRANSMEMBRANE PROTEIN-RELATED"/>
    <property type="match status" value="1"/>
</dbReference>
<protein>
    <submittedName>
        <fullName evidence="2">Membrane protein</fullName>
    </submittedName>
</protein>
<feature type="transmembrane region" description="Helical" evidence="1">
    <location>
        <begin position="35"/>
        <end position="54"/>
    </location>
</feature>
<dbReference type="EMBL" id="AP025314">
    <property type="protein sequence ID" value="BDD09142.1"/>
    <property type="molecule type" value="Genomic_DNA"/>
</dbReference>
<dbReference type="Pfam" id="PF12811">
    <property type="entry name" value="BaxI_1"/>
    <property type="match status" value="1"/>
</dbReference>